<reference evidence="3 4" key="1">
    <citation type="submission" date="2018-06" db="EMBL/GenBank/DDBJ databases">
        <title>Genome analysis of cellulolytic fungus Trichoderma lentiforme CFAM-422.</title>
        <authorList>
            <person name="Steindorff A.S."/>
            <person name="Formighieri E.F."/>
            <person name="Midorikawa G.E.O."/>
            <person name="Tamietti M.S."/>
            <person name="Ramos E.Z."/>
            <person name="Silva A.S."/>
            <person name="Bon E.P.S."/>
            <person name="Mendes T.D."/>
            <person name="Damaso M.C.T."/>
            <person name="Favaro L.C.L."/>
        </authorList>
    </citation>
    <scope>NUCLEOTIDE SEQUENCE [LARGE SCALE GENOMIC DNA]</scope>
    <source>
        <strain evidence="3 4">CFAM-422</strain>
    </source>
</reference>
<evidence type="ECO:0000313" key="4">
    <source>
        <dbReference type="Proteomes" id="UP000801864"/>
    </source>
</evidence>
<dbReference type="InterPro" id="IPR052400">
    <property type="entry name" value="Zn2-C6_fungal_TF"/>
</dbReference>
<dbReference type="InterPro" id="IPR001138">
    <property type="entry name" value="Zn2Cys6_DnaBD"/>
</dbReference>
<dbReference type="PANTHER" id="PTHR47657">
    <property type="entry name" value="STEROL REGULATORY ELEMENT-BINDING PROTEIN ECM22"/>
    <property type="match status" value="1"/>
</dbReference>
<dbReference type="EMBL" id="QLNT01000005">
    <property type="protein sequence ID" value="KAF3073959.1"/>
    <property type="molecule type" value="Genomic_DNA"/>
</dbReference>
<organism evidence="3 4">
    <name type="scientific">Trichoderma lentiforme</name>
    <dbReference type="NCBI Taxonomy" id="1567552"/>
    <lineage>
        <taxon>Eukaryota</taxon>
        <taxon>Fungi</taxon>
        <taxon>Dikarya</taxon>
        <taxon>Ascomycota</taxon>
        <taxon>Pezizomycotina</taxon>
        <taxon>Sordariomycetes</taxon>
        <taxon>Hypocreomycetidae</taxon>
        <taxon>Hypocreales</taxon>
        <taxon>Hypocreaceae</taxon>
        <taxon>Trichoderma</taxon>
    </lineage>
</organism>
<dbReference type="Gene3D" id="4.10.240.10">
    <property type="entry name" value="Zn(2)-C6 fungal-type DNA-binding domain"/>
    <property type="match status" value="1"/>
</dbReference>
<dbReference type="PANTHER" id="PTHR47657:SF12">
    <property type="entry name" value="ZN(II)2CYS6 TRANSCRIPTION FACTOR (EUROFUNG)"/>
    <property type="match status" value="1"/>
</dbReference>
<dbReference type="GO" id="GO:0008270">
    <property type="term" value="F:zinc ion binding"/>
    <property type="evidence" value="ECO:0007669"/>
    <property type="project" value="InterPro"/>
</dbReference>
<dbReference type="InterPro" id="IPR021858">
    <property type="entry name" value="Fun_TF"/>
</dbReference>
<evidence type="ECO:0000259" key="2">
    <source>
        <dbReference type="PROSITE" id="PS50048"/>
    </source>
</evidence>
<keyword evidence="4" id="KW-1185">Reference proteome</keyword>
<dbReference type="Pfam" id="PF11951">
    <property type="entry name" value="Fungal_trans_2"/>
    <property type="match status" value="1"/>
</dbReference>
<dbReference type="Proteomes" id="UP000801864">
    <property type="component" value="Unassembled WGS sequence"/>
</dbReference>
<dbReference type="InterPro" id="IPR036864">
    <property type="entry name" value="Zn2-C6_fun-type_DNA-bd_sf"/>
</dbReference>
<dbReference type="PROSITE" id="PS50048">
    <property type="entry name" value="ZN2_CY6_FUNGAL_2"/>
    <property type="match status" value="1"/>
</dbReference>
<name>A0A9P4XKB7_9HYPO</name>
<evidence type="ECO:0000313" key="3">
    <source>
        <dbReference type="EMBL" id="KAF3073959.1"/>
    </source>
</evidence>
<feature type="domain" description="Zn(2)-C6 fungal-type" evidence="2">
    <location>
        <begin position="43"/>
        <end position="73"/>
    </location>
</feature>
<evidence type="ECO:0000256" key="1">
    <source>
        <dbReference type="ARBA" id="ARBA00023242"/>
    </source>
</evidence>
<dbReference type="AlphaFoldDB" id="A0A9P4XKB7"/>
<dbReference type="SMART" id="SM00066">
    <property type="entry name" value="GAL4"/>
    <property type="match status" value="1"/>
</dbReference>
<gene>
    <name evidence="3" type="ORF">CFAM422_003300</name>
</gene>
<dbReference type="SUPFAM" id="SSF57701">
    <property type="entry name" value="Zn2/Cys6 DNA-binding domain"/>
    <property type="match status" value="1"/>
</dbReference>
<keyword evidence="1" id="KW-0539">Nucleus</keyword>
<dbReference type="GO" id="GO:0000981">
    <property type="term" value="F:DNA-binding transcription factor activity, RNA polymerase II-specific"/>
    <property type="evidence" value="ECO:0007669"/>
    <property type="project" value="InterPro"/>
</dbReference>
<comment type="caution">
    <text evidence="3">The sequence shown here is derived from an EMBL/GenBank/DDBJ whole genome shotgun (WGS) entry which is preliminary data.</text>
</comment>
<proteinExistence type="predicted"/>
<dbReference type="CDD" id="cd00067">
    <property type="entry name" value="GAL4"/>
    <property type="match status" value="1"/>
</dbReference>
<protein>
    <recommendedName>
        <fullName evidence="2">Zn(2)-C6 fungal-type domain-containing protein</fullName>
    </recommendedName>
</protein>
<sequence>MQSLMNRREPSSRDELTEQMELLGNMATVKPVLRRSHTKSKFGCQACKQRHVKCDEFRPTCHRCLSSKITCKYPDQTEVEDPDEKEASALWWPVDIEKSCEQWKESGEPPFVSLAPSPSWHNMDMKDLKYIYKMALVANILDLSNTTNICLLWGEMGVLFQLATHYDFVAHTLAATSAQRLAVTTKSHEASQDAYQYRKQALHGLYRAMGCFSKENADAILAASLGCSYIMSDHRSLMTLAGNISTVSLDKIILSSTPLTVEQVATRMKPWLKRSAFHQIFTFEPTHYETEESVASSPPETGDMEHRFALIKTLLAEGIGSVNGLAFCFQGDRDLSAVLRQLRDVMRLVHERLGSDLSAEDQYRLVYPFTAWFVKNSAASYVSLSAKNPFLLVFLLHMYAVVVSLTVSLPRIDVPLFAKYRLRAILEICNILKNEPGFLCQRCNGFHSYEEVMAFPLNSVSVYQQFGRETGLLEA</sequence>
<dbReference type="PROSITE" id="PS00463">
    <property type="entry name" value="ZN2_CY6_FUNGAL_1"/>
    <property type="match status" value="1"/>
</dbReference>
<dbReference type="Pfam" id="PF00172">
    <property type="entry name" value="Zn_clus"/>
    <property type="match status" value="1"/>
</dbReference>
<accession>A0A9P4XKB7</accession>